<dbReference type="InterPro" id="IPR045249">
    <property type="entry name" value="HARBI1-like"/>
</dbReference>
<evidence type="ECO:0000256" key="8">
    <source>
        <dbReference type="ARBA" id="ARBA00022723"/>
    </source>
</evidence>
<dbReference type="PANTHER" id="PTHR22930:SF286">
    <property type="entry name" value="NUCLEASE HARBI1"/>
    <property type="match status" value="1"/>
</dbReference>
<dbReference type="InterPro" id="IPR026103">
    <property type="entry name" value="HARBI1_animal"/>
</dbReference>
<evidence type="ECO:0000256" key="12">
    <source>
        <dbReference type="ARBA" id="ARBA00045850"/>
    </source>
</evidence>
<dbReference type="GO" id="GO:0004518">
    <property type="term" value="F:nuclease activity"/>
    <property type="evidence" value="ECO:0007669"/>
    <property type="project" value="UniProtKB-KW"/>
</dbReference>
<proteinExistence type="inferred from homology"/>
<gene>
    <name evidence="15" type="primary">LOC111102756</name>
</gene>
<dbReference type="Proteomes" id="UP000694844">
    <property type="component" value="Chromosome 7"/>
</dbReference>
<dbReference type="PRINTS" id="PR02086">
    <property type="entry name" value="PUTNUCHARBI1"/>
</dbReference>
<dbReference type="RefSeq" id="XP_022291328.1">
    <property type="nucleotide sequence ID" value="XM_022435620.1"/>
</dbReference>
<dbReference type="GO" id="GO:0016787">
    <property type="term" value="F:hydrolase activity"/>
    <property type="evidence" value="ECO:0007669"/>
    <property type="project" value="UniProtKB-KW"/>
</dbReference>
<comment type="function">
    <text evidence="12">Transposase-derived protein that may have nuclease activity. Does not have transposase activity.</text>
</comment>
<evidence type="ECO:0000256" key="7">
    <source>
        <dbReference type="ARBA" id="ARBA00022722"/>
    </source>
</evidence>
<dbReference type="GO" id="GO:0046872">
    <property type="term" value="F:metal ion binding"/>
    <property type="evidence" value="ECO:0007669"/>
    <property type="project" value="UniProtKB-KW"/>
</dbReference>
<dbReference type="GO" id="GO:0005737">
    <property type="term" value="C:cytoplasm"/>
    <property type="evidence" value="ECO:0007669"/>
    <property type="project" value="UniProtKB-SubCell"/>
</dbReference>
<dbReference type="KEGG" id="cvn:111102756"/>
<reference evidence="15" key="1">
    <citation type="submission" date="2025-08" db="UniProtKB">
        <authorList>
            <consortium name="RefSeq"/>
        </authorList>
    </citation>
    <scope>IDENTIFICATION</scope>
    <source>
        <tissue evidence="15">Whole sample</tissue>
    </source>
</reference>
<evidence type="ECO:0000259" key="13">
    <source>
        <dbReference type="Pfam" id="PF13359"/>
    </source>
</evidence>
<evidence type="ECO:0000256" key="3">
    <source>
        <dbReference type="ARBA" id="ARBA00004496"/>
    </source>
</evidence>
<evidence type="ECO:0000313" key="15">
    <source>
        <dbReference type="RefSeq" id="XP_022291328.1"/>
    </source>
</evidence>
<dbReference type="InterPro" id="IPR027806">
    <property type="entry name" value="HARBI1_dom"/>
</dbReference>
<organism evidence="14 15">
    <name type="scientific">Crassostrea virginica</name>
    <name type="common">Eastern oyster</name>
    <dbReference type="NCBI Taxonomy" id="6565"/>
    <lineage>
        <taxon>Eukaryota</taxon>
        <taxon>Metazoa</taxon>
        <taxon>Spiralia</taxon>
        <taxon>Lophotrochozoa</taxon>
        <taxon>Mollusca</taxon>
        <taxon>Bivalvia</taxon>
        <taxon>Autobranchia</taxon>
        <taxon>Pteriomorphia</taxon>
        <taxon>Ostreida</taxon>
        <taxon>Ostreoidea</taxon>
        <taxon>Ostreidae</taxon>
        <taxon>Crassostrea</taxon>
    </lineage>
</organism>
<evidence type="ECO:0000256" key="6">
    <source>
        <dbReference type="ARBA" id="ARBA00022490"/>
    </source>
</evidence>
<keyword evidence="8" id="KW-0479">Metal-binding</keyword>
<keyword evidence="6" id="KW-0963">Cytoplasm</keyword>
<dbReference type="Pfam" id="PF13359">
    <property type="entry name" value="DDE_Tnp_4"/>
    <property type="match status" value="1"/>
</dbReference>
<evidence type="ECO:0000256" key="9">
    <source>
        <dbReference type="ARBA" id="ARBA00022801"/>
    </source>
</evidence>
<keyword evidence="14" id="KW-1185">Reference proteome</keyword>
<keyword evidence="9" id="KW-0378">Hydrolase</keyword>
<evidence type="ECO:0000256" key="11">
    <source>
        <dbReference type="ARBA" id="ARBA00030126"/>
    </source>
</evidence>
<sequence length="282" mass="31989">MRSYSLSSISQVEMALRYYATGDNMKTIGDTLGFHKSSVSRSIKDVSQALVDISPNFIKWPSRDQKVDIKRGFYTIAGFPAVIGAVDCTHVRIIAPSEYESTYVNRKGFHSINTQAICDHEGRFLNIVAKWPGSNHDSFIFRESNIGAYLEAHHRGLDVDGLLLGDSGYACSRYLLTPFLRPNTEAQMRYNDAHTRTRTVIERCFGWLKRRFMALHGEIKCKPDRVAKIIAACAVLHNIALDRRERMDDAFCDQDVLADGDVNEAVQPLNNNIRQFIVDNYF</sequence>
<comment type="similarity">
    <text evidence="4">Belongs to the HARBI1 family.</text>
</comment>
<evidence type="ECO:0000256" key="5">
    <source>
        <dbReference type="ARBA" id="ARBA00015519"/>
    </source>
</evidence>
<evidence type="ECO:0000256" key="4">
    <source>
        <dbReference type="ARBA" id="ARBA00006958"/>
    </source>
</evidence>
<comment type="subcellular location">
    <subcellularLocation>
        <location evidence="3">Cytoplasm</location>
    </subcellularLocation>
    <subcellularLocation>
        <location evidence="2">Nucleus</location>
    </subcellularLocation>
</comment>
<accession>A0A8B8AL53</accession>
<dbReference type="OrthoDB" id="6044549at2759"/>
<comment type="cofactor">
    <cofactor evidence="1">
        <name>a divalent metal cation</name>
        <dbReference type="ChEBI" id="CHEBI:60240"/>
    </cofactor>
</comment>
<dbReference type="GO" id="GO:0005634">
    <property type="term" value="C:nucleus"/>
    <property type="evidence" value="ECO:0007669"/>
    <property type="project" value="UniProtKB-SubCell"/>
</dbReference>
<name>A0A8B8AL53_CRAVI</name>
<dbReference type="PANTHER" id="PTHR22930">
    <property type="match status" value="1"/>
</dbReference>
<dbReference type="GeneID" id="111102756"/>
<evidence type="ECO:0000256" key="2">
    <source>
        <dbReference type="ARBA" id="ARBA00004123"/>
    </source>
</evidence>
<dbReference type="AlphaFoldDB" id="A0A8B8AL53"/>
<evidence type="ECO:0000256" key="1">
    <source>
        <dbReference type="ARBA" id="ARBA00001968"/>
    </source>
</evidence>
<evidence type="ECO:0000256" key="10">
    <source>
        <dbReference type="ARBA" id="ARBA00023242"/>
    </source>
</evidence>
<protein>
    <recommendedName>
        <fullName evidence="5">Putative nuclease HARBI1</fullName>
    </recommendedName>
    <alternativeName>
        <fullName evidence="11">Harbinger transposase-derived nuclease</fullName>
    </alternativeName>
</protein>
<keyword evidence="10" id="KW-0539">Nucleus</keyword>
<keyword evidence="7" id="KW-0540">Nuclease</keyword>
<evidence type="ECO:0000313" key="14">
    <source>
        <dbReference type="Proteomes" id="UP000694844"/>
    </source>
</evidence>
<feature type="domain" description="DDE Tnp4" evidence="13">
    <location>
        <begin position="86"/>
        <end position="238"/>
    </location>
</feature>